<keyword evidence="4 10" id="KW-0812">Transmembrane</keyword>
<dbReference type="InterPro" id="IPR004117">
    <property type="entry name" value="7tm6_olfct_rcpt"/>
</dbReference>
<comment type="subcellular location">
    <subcellularLocation>
        <location evidence="1 10">Cell membrane</location>
        <topology evidence="1 10">Multi-pass membrane protein</topology>
    </subcellularLocation>
</comment>
<dbReference type="PANTHER" id="PTHR21137:SF35">
    <property type="entry name" value="ODORANT RECEPTOR 19A-RELATED"/>
    <property type="match status" value="1"/>
</dbReference>
<keyword evidence="7 10" id="KW-0472">Membrane</keyword>
<accession>A0AAW2FC24</accession>
<dbReference type="GO" id="GO:0004984">
    <property type="term" value="F:olfactory receptor activity"/>
    <property type="evidence" value="ECO:0007669"/>
    <property type="project" value="InterPro"/>
</dbReference>
<evidence type="ECO:0000256" key="1">
    <source>
        <dbReference type="ARBA" id="ARBA00004651"/>
    </source>
</evidence>
<feature type="transmembrane region" description="Helical" evidence="10">
    <location>
        <begin position="124"/>
        <end position="144"/>
    </location>
</feature>
<keyword evidence="5 10" id="KW-0552">Olfaction</keyword>
<evidence type="ECO:0000256" key="8">
    <source>
        <dbReference type="ARBA" id="ARBA00023170"/>
    </source>
</evidence>
<evidence type="ECO:0000256" key="4">
    <source>
        <dbReference type="ARBA" id="ARBA00022692"/>
    </source>
</evidence>
<comment type="caution">
    <text evidence="11">The sequence shown here is derived from an EMBL/GenBank/DDBJ whole genome shotgun (WGS) entry which is preliminary data.</text>
</comment>
<feature type="transmembrane region" description="Helical" evidence="10">
    <location>
        <begin position="255"/>
        <end position="276"/>
    </location>
</feature>
<keyword evidence="9 10" id="KW-0807">Transducer</keyword>
<keyword evidence="3 10" id="KW-0716">Sensory transduction</keyword>
<comment type="caution">
    <text evidence="10">Lacks conserved residue(s) required for the propagation of feature annotation.</text>
</comment>
<gene>
    <name evidence="11" type="ORF">PUN28_012119</name>
</gene>
<evidence type="ECO:0000256" key="7">
    <source>
        <dbReference type="ARBA" id="ARBA00023136"/>
    </source>
</evidence>
<feature type="transmembrane region" description="Helical" evidence="10">
    <location>
        <begin position="29"/>
        <end position="57"/>
    </location>
</feature>
<evidence type="ECO:0000313" key="11">
    <source>
        <dbReference type="EMBL" id="KAL0112615.1"/>
    </source>
</evidence>
<evidence type="ECO:0000256" key="10">
    <source>
        <dbReference type="RuleBase" id="RU351113"/>
    </source>
</evidence>
<dbReference type="GO" id="GO:0005549">
    <property type="term" value="F:odorant binding"/>
    <property type="evidence" value="ECO:0007669"/>
    <property type="project" value="InterPro"/>
</dbReference>
<evidence type="ECO:0000313" key="12">
    <source>
        <dbReference type="Proteomes" id="UP001430953"/>
    </source>
</evidence>
<dbReference type="Pfam" id="PF02949">
    <property type="entry name" value="7tm_6"/>
    <property type="match status" value="1"/>
</dbReference>
<keyword evidence="8 10" id="KW-0675">Receptor</keyword>
<comment type="similarity">
    <text evidence="10">Belongs to the insect chemoreceptor superfamily. Heteromeric odorant receptor channel (TC 1.A.69) family.</text>
</comment>
<reference evidence="11 12" key="1">
    <citation type="submission" date="2023-03" db="EMBL/GenBank/DDBJ databases">
        <title>High recombination rates correlate with genetic variation in Cardiocondyla obscurior ants.</title>
        <authorList>
            <person name="Errbii M."/>
        </authorList>
    </citation>
    <scope>NUCLEOTIDE SEQUENCE [LARGE SCALE GENOMIC DNA]</scope>
    <source>
        <strain evidence="11">Alpha-2009</strain>
        <tissue evidence="11">Whole body</tissue>
    </source>
</reference>
<protein>
    <recommendedName>
        <fullName evidence="10">Odorant receptor</fullName>
    </recommendedName>
</protein>
<dbReference type="GO" id="GO:0007165">
    <property type="term" value="P:signal transduction"/>
    <property type="evidence" value="ECO:0007669"/>
    <property type="project" value="UniProtKB-KW"/>
</dbReference>
<keyword evidence="6 10" id="KW-1133">Transmembrane helix</keyword>
<evidence type="ECO:0000256" key="9">
    <source>
        <dbReference type="ARBA" id="ARBA00023224"/>
    </source>
</evidence>
<evidence type="ECO:0000256" key="2">
    <source>
        <dbReference type="ARBA" id="ARBA00022475"/>
    </source>
</evidence>
<evidence type="ECO:0000256" key="6">
    <source>
        <dbReference type="ARBA" id="ARBA00022989"/>
    </source>
</evidence>
<dbReference type="EMBL" id="JADYXP020000012">
    <property type="protein sequence ID" value="KAL0112615.1"/>
    <property type="molecule type" value="Genomic_DNA"/>
</dbReference>
<organism evidence="11 12">
    <name type="scientific">Cardiocondyla obscurior</name>
    <dbReference type="NCBI Taxonomy" id="286306"/>
    <lineage>
        <taxon>Eukaryota</taxon>
        <taxon>Metazoa</taxon>
        <taxon>Ecdysozoa</taxon>
        <taxon>Arthropoda</taxon>
        <taxon>Hexapoda</taxon>
        <taxon>Insecta</taxon>
        <taxon>Pterygota</taxon>
        <taxon>Neoptera</taxon>
        <taxon>Endopterygota</taxon>
        <taxon>Hymenoptera</taxon>
        <taxon>Apocrita</taxon>
        <taxon>Aculeata</taxon>
        <taxon>Formicoidea</taxon>
        <taxon>Formicidae</taxon>
        <taxon>Myrmicinae</taxon>
        <taxon>Cardiocondyla</taxon>
    </lineage>
</organism>
<dbReference type="AlphaFoldDB" id="A0AAW2FC24"/>
<evidence type="ECO:0000256" key="5">
    <source>
        <dbReference type="ARBA" id="ARBA00022725"/>
    </source>
</evidence>
<feature type="transmembrane region" description="Helical" evidence="10">
    <location>
        <begin position="288"/>
        <end position="307"/>
    </location>
</feature>
<dbReference type="Proteomes" id="UP001430953">
    <property type="component" value="Unassembled WGS sequence"/>
</dbReference>
<dbReference type="PANTHER" id="PTHR21137">
    <property type="entry name" value="ODORANT RECEPTOR"/>
    <property type="match status" value="1"/>
</dbReference>
<evidence type="ECO:0000256" key="3">
    <source>
        <dbReference type="ARBA" id="ARBA00022606"/>
    </source>
</evidence>
<keyword evidence="12" id="KW-1185">Reference proteome</keyword>
<proteinExistence type="inferred from homology"/>
<feature type="transmembrane region" description="Helical" evidence="10">
    <location>
        <begin position="164"/>
        <end position="184"/>
    </location>
</feature>
<feature type="transmembrane region" description="Helical" evidence="10">
    <location>
        <begin position="63"/>
        <end position="85"/>
    </location>
</feature>
<sequence length="381" mass="43630">MRILSLNFLLYTITGLWRPMKWTSNCSKLVYSLCTVITIYLTVYMQMTLFLHIVFVSETLEEVIAISPLCISTITIFFKIFAVIINRDQLINLIETFESKPCKACNKDEIDVQMKFDRSIRSYTIYYILLCTFSCSGAVAAGIFDILERRLPYNAYVPWDCTSLLAFLISSLTLIICLIVVTTINAATETTILGLCLQTCAQFEILKHRLASMAKREVLSPKSPLNNTFRKTCTLSENVSHHLCIIRLVQEINYLYRHVIFVQFFVSILVLCSTVYHVSSHLTVKTLTTLIVFLFSMFVQIFIYCIAGDQVTTKSFGLSEVVYNIDWTFMTISERKDLLMIMKRSTKPVKLTSSFLVTLSLESYGNLLKATFSAFNLLQQF</sequence>
<dbReference type="GO" id="GO:0005886">
    <property type="term" value="C:plasma membrane"/>
    <property type="evidence" value="ECO:0007669"/>
    <property type="project" value="UniProtKB-SubCell"/>
</dbReference>
<name>A0AAW2FC24_9HYME</name>
<keyword evidence="2" id="KW-1003">Cell membrane</keyword>